<sequence length="308" mass="33631">MSKNVIVTGGAGFIGSHVVDALIAKKYKVWVVDNLSTGRRENINPGAKLVKMDIRPSVGAIHELPLLFRRIKSQYVFHCAAQMDVRRSLKEPLFDADVNVAGSLNVLKSAVDAKVKKLIFTSTGGAVYGDASVIPTPETCTEAPISPYGVAKLAVDKYLHQFLYAYGLNYASLRFGNVYGPRQNPSGEAGVIAIFAGRLAQGKVCTINGTGKQTRDFVYVGDVVDAALRAMQRSFVGVVNIATGKESSINTVYDYLTQSVGTRLKAKHSPAIKGEQMRSVLDWRKAKKVLGWKPKVDLREGIQRTIQW</sequence>
<evidence type="ECO:0000313" key="3">
    <source>
        <dbReference type="EMBL" id="OGL90688.1"/>
    </source>
</evidence>
<proteinExistence type="inferred from homology"/>
<feature type="domain" description="NAD-dependent epimerase/dehydratase" evidence="2">
    <location>
        <begin position="5"/>
        <end position="241"/>
    </location>
</feature>
<dbReference type="SUPFAM" id="SSF51735">
    <property type="entry name" value="NAD(P)-binding Rossmann-fold domains"/>
    <property type="match status" value="1"/>
</dbReference>
<dbReference type="Gene3D" id="3.40.50.720">
    <property type="entry name" value="NAD(P)-binding Rossmann-like Domain"/>
    <property type="match status" value="1"/>
</dbReference>
<comment type="similarity">
    <text evidence="1">Belongs to the NAD(P)-dependent epimerase/dehydratase family.</text>
</comment>
<name>A0A1F7VKI1_9BACT</name>
<dbReference type="Proteomes" id="UP000177750">
    <property type="component" value="Unassembled WGS sequence"/>
</dbReference>
<organism evidence="3 4">
    <name type="scientific">Candidatus Uhrbacteria bacterium RIFCSPLOWO2_02_FULL_54_37</name>
    <dbReference type="NCBI Taxonomy" id="1802412"/>
    <lineage>
        <taxon>Bacteria</taxon>
        <taxon>Candidatus Uhriibacteriota</taxon>
    </lineage>
</organism>
<dbReference type="Pfam" id="PF01370">
    <property type="entry name" value="Epimerase"/>
    <property type="match status" value="1"/>
</dbReference>
<evidence type="ECO:0000313" key="4">
    <source>
        <dbReference type="Proteomes" id="UP000177750"/>
    </source>
</evidence>
<reference evidence="3 4" key="1">
    <citation type="journal article" date="2016" name="Nat. Commun.">
        <title>Thousands of microbial genomes shed light on interconnected biogeochemical processes in an aquifer system.</title>
        <authorList>
            <person name="Anantharaman K."/>
            <person name="Brown C.T."/>
            <person name="Hug L.A."/>
            <person name="Sharon I."/>
            <person name="Castelle C.J."/>
            <person name="Probst A.J."/>
            <person name="Thomas B.C."/>
            <person name="Singh A."/>
            <person name="Wilkins M.J."/>
            <person name="Karaoz U."/>
            <person name="Brodie E.L."/>
            <person name="Williams K.H."/>
            <person name="Hubbard S.S."/>
            <person name="Banfield J.F."/>
        </authorList>
    </citation>
    <scope>NUCLEOTIDE SEQUENCE [LARGE SCALE GENOMIC DNA]</scope>
</reference>
<comment type="caution">
    <text evidence="3">The sequence shown here is derived from an EMBL/GenBank/DDBJ whole genome shotgun (WGS) entry which is preliminary data.</text>
</comment>
<dbReference type="Gene3D" id="3.90.25.10">
    <property type="entry name" value="UDP-galactose 4-epimerase, domain 1"/>
    <property type="match status" value="1"/>
</dbReference>
<dbReference type="InterPro" id="IPR001509">
    <property type="entry name" value="Epimerase_deHydtase"/>
</dbReference>
<dbReference type="AlphaFoldDB" id="A0A1F7VKI1"/>
<evidence type="ECO:0000259" key="2">
    <source>
        <dbReference type="Pfam" id="PF01370"/>
    </source>
</evidence>
<accession>A0A1F7VKI1</accession>
<feature type="non-terminal residue" evidence="3">
    <location>
        <position position="308"/>
    </location>
</feature>
<dbReference type="InterPro" id="IPR036291">
    <property type="entry name" value="NAD(P)-bd_dom_sf"/>
</dbReference>
<gene>
    <name evidence="3" type="ORF">A3J36_00985</name>
</gene>
<dbReference type="PANTHER" id="PTHR43000">
    <property type="entry name" value="DTDP-D-GLUCOSE 4,6-DEHYDRATASE-RELATED"/>
    <property type="match status" value="1"/>
</dbReference>
<evidence type="ECO:0000256" key="1">
    <source>
        <dbReference type="ARBA" id="ARBA00007637"/>
    </source>
</evidence>
<dbReference type="EMBL" id="MGEU01000024">
    <property type="protein sequence ID" value="OGL90688.1"/>
    <property type="molecule type" value="Genomic_DNA"/>
</dbReference>
<protein>
    <submittedName>
        <fullName evidence="3">UDP-glucose 4-epimerase</fullName>
    </submittedName>
</protein>